<dbReference type="EMBL" id="HBHP01029435">
    <property type="protein sequence ID" value="CAD9774162.1"/>
    <property type="molecule type" value="Transcribed_RNA"/>
</dbReference>
<organism evidence="2">
    <name type="scientific">Lotharella oceanica</name>
    <dbReference type="NCBI Taxonomy" id="641309"/>
    <lineage>
        <taxon>Eukaryota</taxon>
        <taxon>Sar</taxon>
        <taxon>Rhizaria</taxon>
        <taxon>Cercozoa</taxon>
        <taxon>Chlorarachniophyceae</taxon>
        <taxon>Lotharella</taxon>
    </lineage>
</organism>
<name>A0A7S2XFF7_9EUKA</name>
<gene>
    <name evidence="2" type="ORF">LSP00402_LOCUS18155</name>
</gene>
<evidence type="ECO:0000256" key="1">
    <source>
        <dbReference type="SAM" id="Coils"/>
    </source>
</evidence>
<evidence type="ECO:0008006" key="3">
    <source>
        <dbReference type="Google" id="ProtNLM"/>
    </source>
</evidence>
<dbReference type="AlphaFoldDB" id="A0A7S2XFF7"/>
<feature type="coiled-coil region" evidence="1">
    <location>
        <begin position="145"/>
        <end position="199"/>
    </location>
</feature>
<evidence type="ECO:0000313" key="2">
    <source>
        <dbReference type="EMBL" id="CAD9774162.1"/>
    </source>
</evidence>
<proteinExistence type="predicted"/>
<keyword evidence="1" id="KW-0175">Coiled coil</keyword>
<feature type="coiled-coil region" evidence="1">
    <location>
        <begin position="241"/>
        <end position="278"/>
    </location>
</feature>
<protein>
    <recommendedName>
        <fullName evidence="3">Lebercilin domain-containing protein</fullName>
    </recommendedName>
</protein>
<accession>A0A7S2XFF7</accession>
<sequence>MSEPQWKLQLQEMARDIDGATAEAEKTAAIDLLQLDLPNWRSSPRRGQTKKVVAAVVKARRKKKPATQYKDSKTQEDLREEIMRLRRQLHASKKDNNILRTQIVRSQAKMREKDANINRILQYHIQGGKDPQGFAVALRNEKLLVKMLNTKISSLEATIKEKEDKIESMHRSMKSVHKLRKEADKLKNQNARIQRELKDQHVPHKFERQMHAMTQKYYDLQRQYDIQSIQHLMALKALDAVDAQRKAVKEFRGKLSRLEELTAENVELRNQLKAAKDPMFLAKLAVEESLESTIPSPVEASAM</sequence>
<reference evidence="2" key="1">
    <citation type="submission" date="2021-01" db="EMBL/GenBank/DDBJ databases">
        <authorList>
            <person name="Corre E."/>
            <person name="Pelletier E."/>
            <person name="Niang G."/>
            <person name="Scheremetjew M."/>
            <person name="Finn R."/>
            <person name="Kale V."/>
            <person name="Holt S."/>
            <person name="Cochrane G."/>
            <person name="Meng A."/>
            <person name="Brown T."/>
            <person name="Cohen L."/>
        </authorList>
    </citation>
    <scope>NUCLEOTIDE SEQUENCE</scope>
    <source>
        <strain evidence="2">CCMP622</strain>
    </source>
</reference>
<feature type="coiled-coil region" evidence="1">
    <location>
        <begin position="75"/>
        <end position="102"/>
    </location>
</feature>